<dbReference type="EMBL" id="UINC01005480">
    <property type="protein sequence ID" value="SVA21593.1"/>
    <property type="molecule type" value="Genomic_DNA"/>
</dbReference>
<feature type="transmembrane region" description="Helical" evidence="1">
    <location>
        <begin position="167"/>
        <end position="184"/>
    </location>
</feature>
<reference evidence="2" key="1">
    <citation type="submission" date="2018-05" db="EMBL/GenBank/DDBJ databases">
        <authorList>
            <person name="Lanie J.A."/>
            <person name="Ng W.-L."/>
            <person name="Kazmierczak K.M."/>
            <person name="Andrzejewski T.M."/>
            <person name="Davidsen T.M."/>
            <person name="Wayne K.J."/>
            <person name="Tettelin H."/>
            <person name="Glass J.I."/>
            <person name="Rusch D."/>
            <person name="Podicherti R."/>
            <person name="Tsui H.-C.T."/>
            <person name="Winkler M.E."/>
        </authorList>
    </citation>
    <scope>NUCLEOTIDE SEQUENCE</scope>
</reference>
<proteinExistence type="predicted"/>
<gene>
    <name evidence="2" type="ORF">METZ01_LOCUS74447</name>
</gene>
<dbReference type="AlphaFoldDB" id="A0A381U527"/>
<feature type="non-terminal residue" evidence="2">
    <location>
        <position position="1"/>
    </location>
</feature>
<feature type="transmembrane region" description="Helical" evidence="1">
    <location>
        <begin position="142"/>
        <end position="160"/>
    </location>
</feature>
<keyword evidence="1" id="KW-1133">Transmembrane helix</keyword>
<feature type="transmembrane region" description="Helical" evidence="1">
    <location>
        <begin position="32"/>
        <end position="49"/>
    </location>
</feature>
<feature type="transmembrane region" description="Helical" evidence="1">
    <location>
        <begin position="118"/>
        <end position="136"/>
    </location>
</feature>
<feature type="transmembrane region" description="Helical" evidence="1">
    <location>
        <begin position="196"/>
        <end position="215"/>
    </location>
</feature>
<feature type="transmembrane region" description="Helical" evidence="1">
    <location>
        <begin position="70"/>
        <end position="90"/>
    </location>
</feature>
<sequence length="228" mass="25717">VHAYALLVPLAIITMVEKHSFFLGQTIHRLDLLYYASGCLILGSLFEIFQNTKDHWYITAATASGKEYGLFDGLFTFFILTGQALILIALMGNYDWVIWLSVLAIIVTPIFYIKKLLVFLPTSIIGLLNTIIGFYIFLDPIIFLQLATVAMTMYFFNILMNTNAQSFHGLTTFSASSGIWFLVLSVNNSAQDQQSSWLTVVGIMIGLSLIFLLIWKKLNQLGETKKYL</sequence>
<keyword evidence="1" id="KW-0472">Membrane</keyword>
<accession>A0A381U527</accession>
<name>A0A381U527_9ZZZZ</name>
<keyword evidence="1" id="KW-0812">Transmembrane</keyword>
<feature type="transmembrane region" description="Helical" evidence="1">
    <location>
        <begin position="96"/>
        <end position="113"/>
    </location>
</feature>
<protein>
    <submittedName>
        <fullName evidence="2">Uncharacterized protein</fullName>
    </submittedName>
</protein>
<evidence type="ECO:0000313" key="2">
    <source>
        <dbReference type="EMBL" id="SVA21593.1"/>
    </source>
</evidence>
<evidence type="ECO:0000256" key="1">
    <source>
        <dbReference type="SAM" id="Phobius"/>
    </source>
</evidence>
<organism evidence="2">
    <name type="scientific">marine metagenome</name>
    <dbReference type="NCBI Taxonomy" id="408172"/>
    <lineage>
        <taxon>unclassified sequences</taxon>
        <taxon>metagenomes</taxon>
        <taxon>ecological metagenomes</taxon>
    </lineage>
</organism>